<comment type="similarity">
    <text evidence="2">Belongs to the GtrA family.</text>
</comment>
<evidence type="ECO:0000256" key="4">
    <source>
        <dbReference type="ARBA" id="ARBA00022989"/>
    </source>
</evidence>
<comment type="subcellular location">
    <subcellularLocation>
        <location evidence="1">Membrane</location>
        <topology evidence="1">Multi-pass membrane protein</topology>
    </subcellularLocation>
</comment>
<feature type="transmembrane region" description="Helical" evidence="6">
    <location>
        <begin position="78"/>
        <end position="95"/>
    </location>
</feature>
<feature type="transmembrane region" description="Helical" evidence="6">
    <location>
        <begin position="46"/>
        <end position="66"/>
    </location>
</feature>
<dbReference type="InterPro" id="IPR051401">
    <property type="entry name" value="GtrA_CellWall_Glycosyl"/>
</dbReference>
<dbReference type="GO" id="GO:0005886">
    <property type="term" value="C:plasma membrane"/>
    <property type="evidence" value="ECO:0007669"/>
    <property type="project" value="TreeGrafter"/>
</dbReference>
<proteinExistence type="inferred from homology"/>
<evidence type="ECO:0000313" key="8">
    <source>
        <dbReference type="EMBL" id="VFJ64516.1"/>
    </source>
</evidence>
<feature type="domain" description="GtrA/DPMS transmembrane" evidence="7">
    <location>
        <begin position="15"/>
        <end position="127"/>
    </location>
</feature>
<name>A0A450TCC4_9GAMM</name>
<organism evidence="8">
    <name type="scientific">Candidatus Kentrum sp. FW</name>
    <dbReference type="NCBI Taxonomy" id="2126338"/>
    <lineage>
        <taxon>Bacteria</taxon>
        <taxon>Pseudomonadati</taxon>
        <taxon>Pseudomonadota</taxon>
        <taxon>Gammaproteobacteria</taxon>
        <taxon>Candidatus Kentrum</taxon>
    </lineage>
</organism>
<dbReference type="EMBL" id="CAADFE010000006">
    <property type="protein sequence ID" value="VFJ64516.1"/>
    <property type="molecule type" value="Genomic_DNA"/>
</dbReference>
<dbReference type="InterPro" id="IPR007267">
    <property type="entry name" value="GtrA_DPMS_TM"/>
</dbReference>
<evidence type="ECO:0000256" key="2">
    <source>
        <dbReference type="ARBA" id="ARBA00009399"/>
    </source>
</evidence>
<dbReference type="GO" id="GO:0000271">
    <property type="term" value="P:polysaccharide biosynthetic process"/>
    <property type="evidence" value="ECO:0007669"/>
    <property type="project" value="InterPro"/>
</dbReference>
<keyword evidence="4 6" id="KW-1133">Transmembrane helix</keyword>
<dbReference type="Pfam" id="PF04138">
    <property type="entry name" value="GtrA_DPMS_TM"/>
    <property type="match status" value="1"/>
</dbReference>
<keyword evidence="5 6" id="KW-0472">Membrane</keyword>
<sequence>MSWGANNGIVRQIGRFSLAGVINTIVGYAVIFGGLALGFSPYGSNLAGYSTGLLCSFILSKTFVFSAPGRKWRQTRRFLITFAIAYLANLALLHGSLRIGIGGIAAQILSGVLYLLVMFILSRSWVFK</sequence>
<evidence type="ECO:0000256" key="1">
    <source>
        <dbReference type="ARBA" id="ARBA00004141"/>
    </source>
</evidence>
<protein>
    <submittedName>
        <fullName evidence="8">Flippase GtrA (Transmembrane translocase of bactoprenol-linked glucose)</fullName>
    </submittedName>
</protein>
<dbReference type="AlphaFoldDB" id="A0A450TCC4"/>
<reference evidence="8" key="1">
    <citation type="submission" date="2019-02" db="EMBL/GenBank/DDBJ databases">
        <authorList>
            <person name="Gruber-Vodicka R. H."/>
            <person name="Seah K. B. B."/>
        </authorList>
    </citation>
    <scope>NUCLEOTIDE SEQUENCE</scope>
    <source>
        <strain evidence="8">BECK_BZ131</strain>
    </source>
</reference>
<keyword evidence="3 6" id="KW-0812">Transmembrane</keyword>
<evidence type="ECO:0000256" key="5">
    <source>
        <dbReference type="ARBA" id="ARBA00023136"/>
    </source>
</evidence>
<feature type="transmembrane region" description="Helical" evidence="6">
    <location>
        <begin position="101"/>
        <end position="121"/>
    </location>
</feature>
<gene>
    <name evidence="8" type="ORF">BECKFW1821C_GA0114237_10068</name>
</gene>
<evidence type="ECO:0000256" key="3">
    <source>
        <dbReference type="ARBA" id="ARBA00022692"/>
    </source>
</evidence>
<evidence type="ECO:0000259" key="7">
    <source>
        <dbReference type="Pfam" id="PF04138"/>
    </source>
</evidence>
<evidence type="ECO:0000256" key="6">
    <source>
        <dbReference type="SAM" id="Phobius"/>
    </source>
</evidence>
<dbReference type="PANTHER" id="PTHR38459">
    <property type="entry name" value="PROPHAGE BACTOPRENOL-LINKED GLUCOSE TRANSLOCASE HOMOLOG"/>
    <property type="match status" value="1"/>
</dbReference>
<feature type="transmembrane region" description="Helical" evidence="6">
    <location>
        <begin position="21"/>
        <end position="40"/>
    </location>
</feature>
<dbReference type="PANTHER" id="PTHR38459:SF1">
    <property type="entry name" value="PROPHAGE BACTOPRENOL-LINKED GLUCOSE TRANSLOCASE HOMOLOG"/>
    <property type="match status" value="1"/>
</dbReference>
<accession>A0A450TCC4</accession>